<keyword evidence="15" id="KW-1185">Reference proteome</keyword>
<evidence type="ECO:0000256" key="11">
    <source>
        <dbReference type="RuleBase" id="RU362035"/>
    </source>
</evidence>
<dbReference type="InterPro" id="IPR013769">
    <property type="entry name" value="Band3_cytoplasmic_dom"/>
</dbReference>
<feature type="transmembrane region" description="Helical" evidence="11">
    <location>
        <begin position="569"/>
        <end position="588"/>
    </location>
</feature>
<keyword evidence="3 11" id="KW-0813">Transport</keyword>
<dbReference type="PRINTS" id="PR00165">
    <property type="entry name" value="ANIONEXCHNGR"/>
</dbReference>
<dbReference type="Pfam" id="PF07565">
    <property type="entry name" value="Band_3_cyto"/>
    <property type="match status" value="2"/>
</dbReference>
<evidence type="ECO:0000256" key="4">
    <source>
        <dbReference type="ARBA" id="ARBA00022475"/>
    </source>
</evidence>
<reference evidence="14" key="1">
    <citation type="submission" date="2014-08" db="EMBL/GenBank/DDBJ databases">
        <authorList>
            <person name="Senf B."/>
            <person name="Petzold A."/>
            <person name="Downie B.R."/>
            <person name="Koch P."/>
            <person name="Platzer M."/>
        </authorList>
    </citation>
    <scope>NUCLEOTIDE SEQUENCE [LARGE SCALE GENOMIC DNA]</scope>
    <source>
        <strain evidence="14">GRZ</strain>
    </source>
</reference>
<dbReference type="GO" id="GO:0051453">
    <property type="term" value="P:regulation of intracellular pH"/>
    <property type="evidence" value="ECO:0007669"/>
    <property type="project" value="TreeGrafter"/>
</dbReference>
<dbReference type="InterPro" id="IPR011531">
    <property type="entry name" value="HCO3_transpt-like_TM_dom"/>
</dbReference>
<organism evidence="14 15">
    <name type="scientific">Nothobranchius furzeri</name>
    <name type="common">Turquoise killifish</name>
    <dbReference type="NCBI Taxonomy" id="105023"/>
    <lineage>
        <taxon>Eukaryota</taxon>
        <taxon>Metazoa</taxon>
        <taxon>Chordata</taxon>
        <taxon>Craniata</taxon>
        <taxon>Vertebrata</taxon>
        <taxon>Euteleostomi</taxon>
        <taxon>Actinopterygii</taxon>
        <taxon>Neopterygii</taxon>
        <taxon>Teleostei</taxon>
        <taxon>Neoteleostei</taxon>
        <taxon>Acanthomorphata</taxon>
        <taxon>Ovalentaria</taxon>
        <taxon>Atherinomorphae</taxon>
        <taxon>Cyprinodontiformes</taxon>
        <taxon>Nothobranchiidae</taxon>
        <taxon>Nothobranchius</taxon>
    </lineage>
</organism>
<sequence>KQDVRNRLNELQGNVWQETGRWVGYEENLDSATGKWGPSHVSYLTFRSLLQVRAIIFDMNASTLSAVAEKIVDELLSKNEIRPSDRDALLRALLMRRSLHCPHRFVLYLQVWVVSTLVTVVVKCVFLVGILDLLQKPVMAFVRLSDSVVMETVLQSSVPVRFVFMLVGPSQSGLDYSQIGRAMSALMADWVFCLEAYLAQTEKDLAIAIADFMDCSIVIPPTEIQDTAMLEPIIAFQSKMLRERLRPSDTRLAFGERAEDKGPEGPKEDPLARTGYPFGGMVKDIKRRYRHYLSDYTDALNPQVISAIIFIYFAALSPAITFGGLLADKTDKMMGVSELMIATCVQGIIFCLLAAQPVLVIGFSGPLLLFEEAFFAFCKAQGIEYIVGRIWVGIWLVVIVVIVVAVEGSFLVRFISRFTQEIFSILISLIFIYETFAKLIKIFKTHPLILNYDHLNDTLDNPFHPVIKEHVERPYPNTALLSMCLMFGCFFIAYFLRQFKTGTFLPGPIRRLIGDFGVPIAIFFMIAVDISIEDAYTQKLVVPKGVEVTNPRERGWIINPMGEKKPFPIWMMGGCCIPALLVFILIFMESQITTLIVSKPERKMVKGSGFHFDLLLLVTMGGISSIFGVPWLSAATVRSVTHANALTVMSKGPKPEIEKVVEQRISGMFVALMVGVSIFMEPILKMIPMTALFGIFLYMGITSLSGVQMWDRMLLLFTPKKYHPSDAYATRVRTLRMHLFTLVQVLCLAVLWAVKQSPFSLALPFFLILTIPLRMLMTGRVFTAMEMKCLDADDAKVKFDDETTDDLLA</sequence>
<feature type="transmembrane region" description="Helical" evidence="11">
    <location>
        <begin position="691"/>
        <end position="710"/>
    </location>
</feature>
<feature type="domain" description="Band 3 cytoplasmic" evidence="13">
    <location>
        <begin position="124"/>
        <end position="225"/>
    </location>
</feature>
<keyword evidence="7 11" id="KW-1133">Transmembrane helix</keyword>
<feature type="transmembrane region" description="Helical" evidence="11">
    <location>
        <begin position="105"/>
        <end position="131"/>
    </location>
</feature>
<feature type="transmembrane region" description="Helical" evidence="11">
    <location>
        <begin position="478"/>
        <end position="496"/>
    </location>
</feature>
<evidence type="ECO:0000256" key="9">
    <source>
        <dbReference type="ARBA" id="ARBA00023136"/>
    </source>
</evidence>
<feature type="domain" description="Bicarbonate transporter-like transmembrane" evidence="12">
    <location>
        <begin position="277"/>
        <end position="450"/>
    </location>
</feature>
<comment type="subcellular location">
    <subcellularLocation>
        <location evidence="1">Cell membrane</location>
        <topology evidence="1">Multi-pass membrane protein</topology>
    </subcellularLocation>
    <subcellularLocation>
        <location evidence="11">Membrane</location>
        <topology evidence="11">Multi-pass membrane protein</topology>
    </subcellularLocation>
</comment>
<evidence type="ECO:0000259" key="13">
    <source>
        <dbReference type="Pfam" id="PF07565"/>
    </source>
</evidence>
<evidence type="ECO:0000256" key="2">
    <source>
        <dbReference type="ARBA" id="ARBA00010993"/>
    </source>
</evidence>
<dbReference type="NCBIfam" id="TIGR00834">
    <property type="entry name" value="ae"/>
    <property type="match status" value="1"/>
</dbReference>
<feature type="transmembrane region" description="Helical" evidence="11">
    <location>
        <begin position="665"/>
        <end position="684"/>
    </location>
</feature>
<evidence type="ECO:0000313" key="15">
    <source>
        <dbReference type="Proteomes" id="UP000694548"/>
    </source>
</evidence>
<dbReference type="InterPro" id="IPR016152">
    <property type="entry name" value="PTrfase/Anion_transptr"/>
</dbReference>
<dbReference type="PROSITE" id="PS00220">
    <property type="entry name" value="ANION_EXCHANGER_2"/>
    <property type="match status" value="1"/>
</dbReference>
<comment type="catalytic activity">
    <reaction evidence="10">
        <text>hydrogencarbonate(in) + chloride(out) = hydrogencarbonate(out) + chloride(in)</text>
        <dbReference type="Rhea" id="RHEA:72363"/>
        <dbReference type="ChEBI" id="CHEBI:17544"/>
        <dbReference type="ChEBI" id="CHEBI:17996"/>
    </reaction>
</comment>
<reference evidence="14" key="3">
    <citation type="submission" date="2025-09" db="UniProtKB">
        <authorList>
            <consortium name="Ensembl"/>
        </authorList>
    </citation>
    <scope>IDENTIFICATION</scope>
</reference>
<evidence type="ECO:0000256" key="8">
    <source>
        <dbReference type="ARBA" id="ARBA00023065"/>
    </source>
</evidence>
<reference evidence="14" key="2">
    <citation type="submission" date="2025-08" db="UniProtKB">
        <authorList>
            <consortium name="Ensembl"/>
        </authorList>
    </citation>
    <scope>IDENTIFICATION</scope>
</reference>
<dbReference type="FunFam" id="1.10.287.570:FF:000001">
    <property type="entry name" value="Anion exchange protein"/>
    <property type="match status" value="1"/>
</dbReference>
<feature type="domain" description="Band 3 cytoplasmic" evidence="13">
    <location>
        <begin position="12"/>
        <end position="98"/>
    </location>
</feature>
<keyword evidence="5" id="KW-0039">Anion exchange</keyword>
<dbReference type="Ensembl" id="ENSNFUT00015003959.1">
    <property type="protein sequence ID" value="ENSNFUP00015003743.1"/>
    <property type="gene ID" value="ENSNFUG00015001398.1"/>
</dbReference>
<name>A0A8C6NIR4_NOTFU</name>
<feature type="transmembrane region" description="Helical" evidence="11">
    <location>
        <begin position="339"/>
        <end position="370"/>
    </location>
</feature>
<evidence type="ECO:0000256" key="3">
    <source>
        <dbReference type="ARBA" id="ARBA00022448"/>
    </source>
</evidence>
<evidence type="ECO:0000256" key="6">
    <source>
        <dbReference type="ARBA" id="ARBA00022692"/>
    </source>
</evidence>
<keyword evidence="8 11" id="KW-0406">Ion transport</keyword>
<dbReference type="InterPro" id="IPR001717">
    <property type="entry name" value="Anion_exchange"/>
</dbReference>
<dbReference type="GO" id="GO:0008509">
    <property type="term" value="F:monoatomic anion transmembrane transporter activity"/>
    <property type="evidence" value="ECO:0007669"/>
    <property type="project" value="InterPro"/>
</dbReference>
<proteinExistence type="inferred from homology"/>
<dbReference type="Proteomes" id="UP000694548">
    <property type="component" value="Chromosome sgr05"/>
</dbReference>
<dbReference type="GeneTree" id="ENSGT00940000157423"/>
<protein>
    <recommendedName>
        <fullName evidence="11">Anion exchange protein</fullName>
    </recommendedName>
</protein>
<feature type="domain" description="Bicarbonate transporter-like transmembrane" evidence="12">
    <location>
        <begin position="466"/>
        <end position="793"/>
    </location>
</feature>
<keyword evidence="6 11" id="KW-0812">Transmembrane</keyword>
<dbReference type="PANTHER" id="PTHR11453">
    <property type="entry name" value="ANION EXCHANGE PROTEIN"/>
    <property type="match status" value="1"/>
</dbReference>
<dbReference type="InterPro" id="IPR018241">
    <property type="entry name" value="Anion_exchange_CS"/>
</dbReference>
<keyword evidence="4" id="KW-1003">Cell membrane</keyword>
<dbReference type="PANTHER" id="PTHR11453:SF12">
    <property type="entry name" value="BAND 3 ANION TRANSPORT PROTEIN"/>
    <property type="match status" value="1"/>
</dbReference>
<evidence type="ECO:0000256" key="10">
    <source>
        <dbReference type="ARBA" id="ARBA00049347"/>
    </source>
</evidence>
<dbReference type="GO" id="GO:0015106">
    <property type="term" value="F:bicarbonate transmembrane transporter activity"/>
    <property type="evidence" value="ECO:0007669"/>
    <property type="project" value="TreeGrafter"/>
</dbReference>
<evidence type="ECO:0000256" key="1">
    <source>
        <dbReference type="ARBA" id="ARBA00004651"/>
    </source>
</evidence>
<feature type="transmembrane region" description="Helical" evidence="11">
    <location>
        <begin position="735"/>
        <end position="754"/>
    </location>
</feature>
<dbReference type="Pfam" id="PF00955">
    <property type="entry name" value="HCO3_cotransp"/>
    <property type="match status" value="2"/>
</dbReference>
<feature type="transmembrane region" description="Helical" evidence="11">
    <location>
        <begin position="512"/>
        <end position="532"/>
    </location>
</feature>
<evidence type="ECO:0000256" key="7">
    <source>
        <dbReference type="ARBA" id="ARBA00022989"/>
    </source>
</evidence>
<evidence type="ECO:0000313" key="14">
    <source>
        <dbReference type="Ensembl" id="ENSNFUP00015003743.1"/>
    </source>
</evidence>
<dbReference type="GO" id="GO:0005452">
    <property type="term" value="F:solute:inorganic anion antiporter activity"/>
    <property type="evidence" value="ECO:0007669"/>
    <property type="project" value="InterPro"/>
</dbReference>
<dbReference type="InterPro" id="IPR003020">
    <property type="entry name" value="HCO3_transpt_euk"/>
</dbReference>
<evidence type="ECO:0000259" key="12">
    <source>
        <dbReference type="Pfam" id="PF00955"/>
    </source>
</evidence>
<feature type="transmembrane region" description="Helical" evidence="11">
    <location>
        <begin position="761"/>
        <end position="777"/>
    </location>
</feature>
<dbReference type="PROSITE" id="PS00219">
    <property type="entry name" value="ANION_EXCHANGER_1"/>
    <property type="match status" value="1"/>
</dbReference>
<accession>A0A8C6NIR4</accession>
<dbReference type="AlphaFoldDB" id="A0A8C6NIR4"/>
<feature type="transmembrane region" description="Helical" evidence="11">
    <location>
        <begin position="609"/>
        <end position="632"/>
    </location>
</feature>
<keyword evidence="9 11" id="KW-0472">Membrane</keyword>
<feature type="transmembrane region" description="Helical" evidence="11">
    <location>
        <begin position="422"/>
        <end position="443"/>
    </location>
</feature>
<dbReference type="GO" id="GO:0016323">
    <property type="term" value="C:basolateral plasma membrane"/>
    <property type="evidence" value="ECO:0007669"/>
    <property type="project" value="TreeGrafter"/>
</dbReference>
<dbReference type="PRINTS" id="PR01231">
    <property type="entry name" value="HCO3TRNSPORT"/>
</dbReference>
<dbReference type="FunFam" id="3.40.930.10:FF:000020">
    <property type="entry name" value="Anion exchange protein"/>
    <property type="match status" value="1"/>
</dbReference>
<evidence type="ECO:0000256" key="5">
    <source>
        <dbReference type="ARBA" id="ARBA00022681"/>
    </source>
</evidence>
<dbReference type="Gene3D" id="1.10.287.570">
    <property type="entry name" value="Helical hairpin bin"/>
    <property type="match status" value="1"/>
</dbReference>
<comment type="similarity">
    <text evidence="2 11">Belongs to the anion exchanger (TC 2.A.31) family.</text>
</comment>
<feature type="transmembrane region" description="Helical" evidence="11">
    <location>
        <begin position="304"/>
        <end position="327"/>
    </location>
</feature>
<dbReference type="SUPFAM" id="SSF55804">
    <property type="entry name" value="Phoshotransferase/anion transport protein"/>
    <property type="match status" value="1"/>
</dbReference>
<feature type="transmembrane region" description="Helical" evidence="11">
    <location>
        <begin position="390"/>
        <end position="415"/>
    </location>
</feature>
<gene>
    <name evidence="14" type="primary">SLC4A1</name>
    <name evidence="14" type="synonym">slc4a1a</name>
</gene>
<dbReference type="Gene3D" id="3.40.930.10">
    <property type="entry name" value="Mannitol-specific EII, Chain A"/>
    <property type="match status" value="2"/>
</dbReference>